<dbReference type="HOGENOM" id="CLU_3238222_0_0_6"/>
<comment type="caution">
    <text evidence="1">The sequence shown here is derived from an EMBL/GenBank/DDBJ whole genome shotgun (WGS) entry which is preliminary data.</text>
</comment>
<reference evidence="1" key="1">
    <citation type="submission" date="2009-12" db="EMBL/GenBank/DDBJ databases">
        <authorList>
            <person name="Weinstock G."/>
            <person name="Sodergren E."/>
            <person name="Clifton S."/>
            <person name="Fulton L."/>
            <person name="Fulton B."/>
            <person name="Courtney L."/>
            <person name="Fronick C."/>
            <person name="Harrison M."/>
            <person name="Strong C."/>
            <person name="Farmer C."/>
            <person name="Delahaunty K."/>
            <person name="Markovic C."/>
            <person name="Hall O."/>
            <person name="Minx P."/>
            <person name="Tomlinson C."/>
            <person name="Mitreva M."/>
            <person name="Nelson J."/>
            <person name="Hou S."/>
            <person name="Wollam A."/>
            <person name="Pepin K.H."/>
            <person name="Johnson M."/>
            <person name="Bhonagiri V."/>
            <person name="Nash W.E."/>
            <person name="Warren W."/>
            <person name="Chinwalla A."/>
            <person name="Mardis E.R."/>
            <person name="Wilson R.K."/>
        </authorList>
    </citation>
    <scope>NUCLEOTIDE SEQUENCE [LARGE SCALE GENOMIC DNA]</scope>
    <source>
        <strain evidence="1">DSM 4541</strain>
    </source>
</reference>
<gene>
    <name evidence="1" type="ORF">PROVRUST_08284</name>
</gene>
<organism evidence="1 2">
    <name type="scientific">Providencia rustigianii DSM 4541</name>
    <dbReference type="NCBI Taxonomy" id="500637"/>
    <lineage>
        <taxon>Bacteria</taxon>
        <taxon>Pseudomonadati</taxon>
        <taxon>Pseudomonadota</taxon>
        <taxon>Gammaproteobacteria</taxon>
        <taxon>Enterobacterales</taxon>
        <taxon>Morganellaceae</taxon>
        <taxon>Providencia</taxon>
    </lineage>
</organism>
<evidence type="ECO:0000313" key="2">
    <source>
        <dbReference type="Proteomes" id="UP000005512"/>
    </source>
</evidence>
<dbReference type="EMBL" id="ABXV02000060">
    <property type="protein sequence ID" value="EFB70582.1"/>
    <property type="molecule type" value="Genomic_DNA"/>
</dbReference>
<dbReference type="AlphaFoldDB" id="D1P7R2"/>
<proteinExistence type="predicted"/>
<dbReference type="Proteomes" id="UP000005512">
    <property type="component" value="Unassembled WGS sequence"/>
</dbReference>
<sequence>MDISGSIQKYVTRVAESNQHPYNANYDEVGGKRWISRGAYKSM</sequence>
<keyword evidence="2" id="KW-1185">Reference proteome</keyword>
<protein>
    <submittedName>
        <fullName evidence="1">Uncharacterized protein</fullName>
    </submittedName>
</protein>
<evidence type="ECO:0000313" key="1">
    <source>
        <dbReference type="EMBL" id="EFB70582.1"/>
    </source>
</evidence>
<name>D1P7R2_9GAMM</name>
<accession>D1P7R2</accession>